<organism evidence="1 2">
    <name type="scientific">Streptomyces tremellae</name>
    <dbReference type="NCBI Taxonomy" id="1124239"/>
    <lineage>
        <taxon>Bacteria</taxon>
        <taxon>Bacillati</taxon>
        <taxon>Actinomycetota</taxon>
        <taxon>Actinomycetes</taxon>
        <taxon>Kitasatosporales</taxon>
        <taxon>Streptomycetaceae</taxon>
        <taxon>Streptomyces</taxon>
    </lineage>
</organism>
<dbReference type="Proteomes" id="UP001499884">
    <property type="component" value="Unassembled WGS sequence"/>
</dbReference>
<protein>
    <submittedName>
        <fullName evidence="1">Uncharacterized protein</fullName>
    </submittedName>
</protein>
<gene>
    <name evidence="1" type="ORF">GCM10023082_27940</name>
</gene>
<comment type="caution">
    <text evidence="1">The sequence shown here is derived from an EMBL/GenBank/DDBJ whole genome shotgun (WGS) entry which is preliminary data.</text>
</comment>
<evidence type="ECO:0000313" key="2">
    <source>
        <dbReference type="Proteomes" id="UP001499884"/>
    </source>
</evidence>
<name>A0ABP7F527_9ACTN</name>
<evidence type="ECO:0000313" key="1">
    <source>
        <dbReference type="EMBL" id="GAA3728462.1"/>
    </source>
</evidence>
<dbReference type="EMBL" id="BAABEP010000015">
    <property type="protein sequence ID" value="GAA3728462.1"/>
    <property type="molecule type" value="Genomic_DNA"/>
</dbReference>
<reference evidence="2" key="1">
    <citation type="journal article" date="2019" name="Int. J. Syst. Evol. Microbiol.">
        <title>The Global Catalogue of Microorganisms (GCM) 10K type strain sequencing project: providing services to taxonomists for standard genome sequencing and annotation.</title>
        <authorList>
            <consortium name="The Broad Institute Genomics Platform"/>
            <consortium name="The Broad Institute Genome Sequencing Center for Infectious Disease"/>
            <person name="Wu L."/>
            <person name="Ma J."/>
        </authorList>
    </citation>
    <scope>NUCLEOTIDE SEQUENCE [LARGE SCALE GENOMIC DNA]</scope>
    <source>
        <strain evidence="2">JCM 30846</strain>
    </source>
</reference>
<proteinExistence type="predicted"/>
<accession>A0ABP7F527</accession>
<keyword evidence="2" id="KW-1185">Reference proteome</keyword>
<sequence length="42" mass="4688">MKSFAREGDSETGGTLVVMTQTLRPTKDSDPHTIDYRAFRTA</sequence>